<dbReference type="PANTHER" id="PTHR43033">
    <property type="entry name" value="TRNA(ILE)-LYSIDINE SYNTHASE-RELATED"/>
    <property type="match status" value="1"/>
</dbReference>
<organism evidence="10 11">
    <name type="scientific">Fulvivirga kasyanovii</name>
    <dbReference type="NCBI Taxonomy" id="396812"/>
    <lineage>
        <taxon>Bacteria</taxon>
        <taxon>Pseudomonadati</taxon>
        <taxon>Bacteroidota</taxon>
        <taxon>Cytophagia</taxon>
        <taxon>Cytophagales</taxon>
        <taxon>Fulvivirgaceae</taxon>
        <taxon>Fulvivirga</taxon>
    </lineage>
</organism>
<dbReference type="PANTHER" id="PTHR43033:SF1">
    <property type="entry name" value="TRNA(ILE)-LYSIDINE SYNTHASE-RELATED"/>
    <property type="match status" value="1"/>
</dbReference>
<dbReference type="NCBIfam" id="TIGR02432">
    <property type="entry name" value="lysidine_TilS_N"/>
    <property type="match status" value="1"/>
</dbReference>
<dbReference type="InterPro" id="IPR011063">
    <property type="entry name" value="TilS/TtcA_N"/>
</dbReference>
<keyword evidence="4" id="KW-0436">Ligase</keyword>
<dbReference type="SUPFAM" id="SSF56037">
    <property type="entry name" value="PheT/TilS domain"/>
    <property type="match status" value="1"/>
</dbReference>
<dbReference type="RefSeq" id="WP_155173804.1">
    <property type="nucleotide sequence ID" value="NZ_SMLW01000598.1"/>
</dbReference>
<keyword evidence="6" id="KW-0547">Nucleotide-binding</keyword>
<evidence type="ECO:0000256" key="5">
    <source>
        <dbReference type="ARBA" id="ARBA00022694"/>
    </source>
</evidence>
<name>A0ABW9RSA7_9BACT</name>
<dbReference type="NCBIfam" id="TIGR02433">
    <property type="entry name" value="lysidine_TilS_C"/>
    <property type="match status" value="1"/>
</dbReference>
<evidence type="ECO:0000256" key="2">
    <source>
        <dbReference type="ARBA" id="ARBA00013267"/>
    </source>
</evidence>
<comment type="catalytic activity">
    <reaction evidence="8">
        <text>cytidine(34) in tRNA(Ile2) + L-lysine + ATP = lysidine(34) in tRNA(Ile2) + AMP + diphosphate + H(+)</text>
        <dbReference type="Rhea" id="RHEA:43744"/>
        <dbReference type="Rhea" id="RHEA-COMP:10625"/>
        <dbReference type="Rhea" id="RHEA-COMP:10670"/>
        <dbReference type="ChEBI" id="CHEBI:15378"/>
        <dbReference type="ChEBI" id="CHEBI:30616"/>
        <dbReference type="ChEBI" id="CHEBI:32551"/>
        <dbReference type="ChEBI" id="CHEBI:33019"/>
        <dbReference type="ChEBI" id="CHEBI:82748"/>
        <dbReference type="ChEBI" id="CHEBI:83665"/>
        <dbReference type="ChEBI" id="CHEBI:456215"/>
        <dbReference type="EC" id="6.3.4.19"/>
    </reaction>
</comment>
<dbReference type="Pfam" id="PF01171">
    <property type="entry name" value="ATP_bind_3"/>
    <property type="match status" value="1"/>
</dbReference>
<sequence>CDKGDKVLLAVSGGVDSVVLVRLFKDAGFNFAIAHCNFQLRGSESDGDEAFVRELARLNNVSCFVRSFDTKNYAAMHGVSTQMAARDLRYAWFADLIAEQGIKYIATAHHLDDSLETVLFNLAKGTGISGVRGILPKQNNLIRPLLFASKEGILSYAGNNDLQWREDSSNESTKYSRNLIRHEVIPVLKKINPSLISTFMQTRQRLEDAEKVLMEKVDQVRSEGLSFQGEDVYVPKETIAGQPAAVVEELLKSYGFNWQQVREVLSGLAGLAGKVFLSGSHQLNIDRSHLIISPLKGEVGEEYIESQEEYAGNEVIKLRCYQSDDINHMLRKKNEASVDFDRLNFPLKLRKWKEGDVFCPLGMRGKKKVSDFMIDEKIPLNLKERVCVIESAGEVVWVVGHRVDDRFKVRPDTKRIFNMVMLQND</sequence>
<dbReference type="SUPFAM" id="SSF52402">
    <property type="entry name" value="Adenine nucleotide alpha hydrolases-like"/>
    <property type="match status" value="1"/>
</dbReference>
<evidence type="ECO:0000256" key="8">
    <source>
        <dbReference type="ARBA" id="ARBA00048539"/>
    </source>
</evidence>
<dbReference type="EMBL" id="SMLW01000598">
    <property type="protein sequence ID" value="MTI26796.1"/>
    <property type="molecule type" value="Genomic_DNA"/>
</dbReference>
<feature type="non-terminal residue" evidence="10">
    <location>
        <position position="1"/>
    </location>
</feature>
<evidence type="ECO:0000313" key="10">
    <source>
        <dbReference type="EMBL" id="MTI26796.1"/>
    </source>
</evidence>
<dbReference type="SMART" id="SM00977">
    <property type="entry name" value="TilS_C"/>
    <property type="match status" value="1"/>
</dbReference>
<dbReference type="InterPro" id="IPR012795">
    <property type="entry name" value="tRNA_Ile_lys_synt_N"/>
</dbReference>
<keyword evidence="3" id="KW-0963">Cytoplasm</keyword>
<dbReference type="HAMAP" id="MF_01161">
    <property type="entry name" value="tRNA_Ile_lys_synt"/>
    <property type="match status" value="1"/>
</dbReference>
<feature type="domain" description="Lysidine-tRNA(Ile) synthetase C-terminal" evidence="9">
    <location>
        <begin position="347"/>
        <end position="419"/>
    </location>
</feature>
<comment type="caution">
    <text evidence="10">The sequence shown here is derived from an EMBL/GenBank/DDBJ whole genome shotgun (WGS) entry which is preliminary data.</text>
</comment>
<dbReference type="InterPro" id="IPR014729">
    <property type="entry name" value="Rossmann-like_a/b/a_fold"/>
</dbReference>
<evidence type="ECO:0000256" key="6">
    <source>
        <dbReference type="ARBA" id="ARBA00022741"/>
    </source>
</evidence>
<evidence type="ECO:0000259" key="9">
    <source>
        <dbReference type="SMART" id="SM00977"/>
    </source>
</evidence>
<comment type="subcellular location">
    <subcellularLocation>
        <location evidence="1">Cytoplasm</location>
    </subcellularLocation>
</comment>
<keyword evidence="5" id="KW-0819">tRNA processing</keyword>
<keyword evidence="11" id="KW-1185">Reference proteome</keyword>
<accession>A0ABW9RSA7</accession>
<evidence type="ECO:0000313" key="11">
    <source>
        <dbReference type="Proteomes" id="UP000798808"/>
    </source>
</evidence>
<dbReference type="EC" id="6.3.4.19" evidence="2"/>
<evidence type="ECO:0000256" key="7">
    <source>
        <dbReference type="ARBA" id="ARBA00022840"/>
    </source>
</evidence>
<dbReference type="InterPro" id="IPR012094">
    <property type="entry name" value="tRNA_Ile_lys_synt"/>
</dbReference>
<dbReference type="Pfam" id="PF11734">
    <property type="entry name" value="TilS_C"/>
    <property type="match status" value="1"/>
</dbReference>
<evidence type="ECO:0000256" key="1">
    <source>
        <dbReference type="ARBA" id="ARBA00004496"/>
    </source>
</evidence>
<evidence type="ECO:0000256" key="3">
    <source>
        <dbReference type="ARBA" id="ARBA00022490"/>
    </source>
</evidence>
<dbReference type="CDD" id="cd01992">
    <property type="entry name" value="TilS_N"/>
    <property type="match status" value="1"/>
</dbReference>
<gene>
    <name evidence="10" type="primary">tilS</name>
    <name evidence="10" type="ORF">E1163_17710</name>
</gene>
<dbReference type="Gene3D" id="3.40.50.620">
    <property type="entry name" value="HUPs"/>
    <property type="match status" value="1"/>
</dbReference>
<dbReference type="Proteomes" id="UP000798808">
    <property type="component" value="Unassembled WGS sequence"/>
</dbReference>
<dbReference type="InterPro" id="IPR012796">
    <property type="entry name" value="Lysidine-tRNA-synth_C"/>
</dbReference>
<reference evidence="10 11" key="1">
    <citation type="submission" date="2019-02" db="EMBL/GenBank/DDBJ databases">
        <authorList>
            <person name="Goldberg S.R."/>
            <person name="Haltli B.A."/>
            <person name="Correa H."/>
            <person name="Russell K.G."/>
        </authorList>
    </citation>
    <scope>NUCLEOTIDE SEQUENCE [LARGE SCALE GENOMIC DNA]</scope>
    <source>
        <strain evidence="10 11">JCM 16186</strain>
    </source>
</reference>
<protein>
    <recommendedName>
        <fullName evidence="2">tRNA(Ile)-lysidine synthetase</fullName>
        <ecNumber evidence="2">6.3.4.19</ecNumber>
    </recommendedName>
</protein>
<evidence type="ECO:0000256" key="4">
    <source>
        <dbReference type="ARBA" id="ARBA00022598"/>
    </source>
</evidence>
<keyword evidence="7" id="KW-0067">ATP-binding</keyword>
<proteinExistence type="inferred from homology"/>